<proteinExistence type="predicted"/>
<protein>
    <submittedName>
        <fullName evidence="1">DNA utilization protein HofM</fullName>
    </submittedName>
</protein>
<gene>
    <name evidence="1" type="ORF">KQ929_01180</name>
</gene>
<dbReference type="RefSeq" id="WP_207292521.1">
    <property type="nucleotide sequence ID" value="NZ_CP071383.1"/>
</dbReference>
<organism evidence="1 2">
    <name type="scientific">Leclercia pneumoniae</name>
    <dbReference type="NCBI Taxonomy" id="2815358"/>
    <lineage>
        <taxon>Bacteria</taxon>
        <taxon>Pseudomonadati</taxon>
        <taxon>Pseudomonadota</taxon>
        <taxon>Gammaproteobacteria</taxon>
        <taxon>Enterobacterales</taxon>
        <taxon>Enterobacteriaceae</taxon>
        <taxon>Leclercia</taxon>
    </lineage>
</organism>
<evidence type="ECO:0000313" key="2">
    <source>
        <dbReference type="Proteomes" id="UP000683497"/>
    </source>
</evidence>
<evidence type="ECO:0000313" key="1">
    <source>
        <dbReference type="EMBL" id="QWW79909.1"/>
    </source>
</evidence>
<reference evidence="1 2" key="1">
    <citation type="submission" date="2021-06" db="EMBL/GenBank/DDBJ databases">
        <title>Leclercia pneumoniae sp. nov.</title>
        <authorList>
            <person name="Hoenemann M."/>
            <person name="Viehweger A."/>
            <person name="Dietze N."/>
        </authorList>
    </citation>
    <scope>NUCLEOTIDE SEQUENCE [LARGE SCALE GENOMIC DNA]</scope>
    <source>
        <strain evidence="2">49125</strain>
    </source>
</reference>
<dbReference type="Proteomes" id="UP000683497">
    <property type="component" value="Chromosome"/>
</dbReference>
<accession>A0ABX8JZC8</accession>
<name>A0ABX8JZC8_9ENTR</name>
<dbReference type="SUPFAM" id="SSF53067">
    <property type="entry name" value="Actin-like ATPase domain"/>
    <property type="match status" value="1"/>
</dbReference>
<dbReference type="EMBL" id="CP076838">
    <property type="protein sequence ID" value="QWW79909.1"/>
    <property type="molecule type" value="Genomic_DNA"/>
</dbReference>
<sequence length="260" mass="29525">MAFKTWRTGLHIQQDKVLAVALVKEKAGWGLRRWWQIPLVPGIIRDGQILQPQQLVTALGEWRRLLPQQHQIFLAFPASRTLQRTLPRPEMTLRENEQVAWIHTAISRELEMAPDALRFDYTEDTFSHAFHVTAAQNREIATLLDLAVALRLRLTTITPDAGALAHFLPWLSLPAQCIAWRDKDQWLWAMRHQWGRRTLVEAETPDRLAALLALQPEEIVCCGSDSFDPWATLSYCQPPLPENGGEFSVALALAMGEGAQ</sequence>
<dbReference type="InterPro" id="IPR043129">
    <property type="entry name" value="ATPase_NBD"/>
</dbReference>
<keyword evidence="2" id="KW-1185">Reference proteome</keyword>
<dbReference type="Gene3D" id="3.30.420.40">
    <property type="match status" value="1"/>
</dbReference>